<evidence type="ECO:0000256" key="2">
    <source>
        <dbReference type="ARBA" id="ARBA00004470"/>
    </source>
</evidence>
<evidence type="ECO:0000256" key="4">
    <source>
        <dbReference type="ARBA" id="ARBA00048348"/>
    </source>
</evidence>
<dbReference type="GeneID" id="107431633"/>
<dbReference type="InterPro" id="IPR041891">
    <property type="entry name" value="Alpha_CA_prokaryot-like"/>
</dbReference>
<evidence type="ECO:0000313" key="7">
    <source>
        <dbReference type="Proteomes" id="UP001652623"/>
    </source>
</evidence>
<comment type="catalytic activity">
    <reaction evidence="4">
        <text>hydrogencarbonate + H(+) = CO2 + H2O</text>
        <dbReference type="Rhea" id="RHEA:10748"/>
        <dbReference type="ChEBI" id="CHEBI:15377"/>
        <dbReference type="ChEBI" id="CHEBI:15378"/>
        <dbReference type="ChEBI" id="CHEBI:16526"/>
        <dbReference type="ChEBI" id="CHEBI:17544"/>
        <dbReference type="EC" id="4.2.1.1"/>
    </reaction>
</comment>
<feature type="domain" description="Alpha-carbonic anhydrase" evidence="6">
    <location>
        <begin position="43"/>
        <end position="306"/>
    </location>
</feature>
<keyword evidence="7" id="KW-1185">Reference proteome</keyword>
<dbReference type="RefSeq" id="XP_048321586.2">
    <property type="nucleotide sequence ID" value="XM_048465629.2"/>
</dbReference>
<dbReference type="Proteomes" id="UP001652623">
    <property type="component" value="Chromosome 11"/>
</dbReference>
<evidence type="ECO:0000256" key="5">
    <source>
        <dbReference type="SAM" id="Phobius"/>
    </source>
</evidence>
<dbReference type="PANTHER" id="PTHR18952">
    <property type="entry name" value="CARBONIC ANHYDRASE"/>
    <property type="match status" value="1"/>
</dbReference>
<dbReference type="InterPro" id="IPR001148">
    <property type="entry name" value="CA_dom"/>
</dbReference>
<proteinExistence type="inferred from homology"/>
<accession>A0ABM3I6J6</accession>
<dbReference type="Pfam" id="PF00194">
    <property type="entry name" value="Carb_anhydrase"/>
    <property type="match status" value="1"/>
</dbReference>
<feature type="transmembrane region" description="Helical" evidence="5">
    <location>
        <begin position="12"/>
        <end position="35"/>
    </location>
</feature>
<dbReference type="SUPFAM" id="SSF51069">
    <property type="entry name" value="Carbonic anhydrase"/>
    <property type="match status" value="2"/>
</dbReference>
<comment type="function">
    <text evidence="1">Reversible hydration of carbon dioxide.</text>
</comment>
<gene>
    <name evidence="8" type="primary">LOC107431633</name>
</gene>
<dbReference type="PANTHER" id="PTHR18952:SF271">
    <property type="entry name" value="ALPHA CARBONIC ANHYDRASE 4-RELATED"/>
    <property type="match status" value="1"/>
</dbReference>
<dbReference type="SMART" id="SM01057">
    <property type="entry name" value="Carb_anhydrase"/>
    <property type="match status" value="1"/>
</dbReference>
<dbReference type="PROSITE" id="PS51144">
    <property type="entry name" value="ALPHA_CA_2"/>
    <property type="match status" value="1"/>
</dbReference>
<dbReference type="InterPro" id="IPR023561">
    <property type="entry name" value="Carbonic_anhydrase_a-class"/>
</dbReference>
<protein>
    <submittedName>
        <fullName evidence="8">Alpha carbonic anhydrase 4-like isoform X1</fullName>
    </submittedName>
</protein>
<dbReference type="CDD" id="cd03124">
    <property type="entry name" value="alpha_CA_prokaryotic_like"/>
    <property type="match status" value="1"/>
</dbReference>
<comment type="subcellular location">
    <subcellularLocation>
        <location evidence="2">Plastid</location>
        <location evidence="2">Chloroplast stroma</location>
    </subcellularLocation>
</comment>
<sequence>MYCYTNSSSWFVFFSAVSLILFLSFHSLFCICRALDEEVDDESPFTYVEGSGKGPKEWGQLNPHWKVCNNGKLQSPIDLLDARVEVFPNLGKLKRDYKPAPAIVMNRGHDITVKWKGYPGKVIINGTDYNLLQCHWHSPSEHTFNGSRYDLELHVIHLNSKGEVAVTGIVYKYGQPDPFLTKLLEHIKRVDHNEQIELGIVNPGIIKFGSRKYYRYIGSLTVPPCTEGVIWTIVKKVFLLNISHIFFNNMYDNDVSYFFFLFIVFLQVRTVSREQVRALREAVHDGFEANARPTQESAGRSVLFYTPKV</sequence>
<keyword evidence="5" id="KW-0812">Transmembrane</keyword>
<reference evidence="8" key="1">
    <citation type="submission" date="2025-08" db="UniProtKB">
        <authorList>
            <consortium name="RefSeq"/>
        </authorList>
    </citation>
    <scope>IDENTIFICATION</scope>
    <source>
        <tissue evidence="8">Seedling</tissue>
    </source>
</reference>
<dbReference type="InterPro" id="IPR036398">
    <property type="entry name" value="CA_dom_sf"/>
</dbReference>
<evidence type="ECO:0000313" key="8">
    <source>
        <dbReference type="RefSeq" id="XP_048321586.2"/>
    </source>
</evidence>
<keyword evidence="5" id="KW-0472">Membrane</keyword>
<organism evidence="7 8">
    <name type="scientific">Ziziphus jujuba</name>
    <name type="common">Chinese jujube</name>
    <name type="synonym">Ziziphus sativa</name>
    <dbReference type="NCBI Taxonomy" id="326968"/>
    <lineage>
        <taxon>Eukaryota</taxon>
        <taxon>Viridiplantae</taxon>
        <taxon>Streptophyta</taxon>
        <taxon>Embryophyta</taxon>
        <taxon>Tracheophyta</taxon>
        <taxon>Spermatophyta</taxon>
        <taxon>Magnoliopsida</taxon>
        <taxon>eudicotyledons</taxon>
        <taxon>Gunneridae</taxon>
        <taxon>Pentapetalae</taxon>
        <taxon>rosids</taxon>
        <taxon>fabids</taxon>
        <taxon>Rosales</taxon>
        <taxon>Rhamnaceae</taxon>
        <taxon>Paliureae</taxon>
        <taxon>Ziziphus</taxon>
    </lineage>
</organism>
<keyword evidence="5" id="KW-1133">Transmembrane helix</keyword>
<evidence type="ECO:0000259" key="6">
    <source>
        <dbReference type="PROSITE" id="PS51144"/>
    </source>
</evidence>
<dbReference type="Gene3D" id="3.10.200.10">
    <property type="entry name" value="Alpha carbonic anhydrase"/>
    <property type="match status" value="2"/>
</dbReference>
<evidence type="ECO:0000256" key="3">
    <source>
        <dbReference type="ARBA" id="ARBA00006365"/>
    </source>
</evidence>
<evidence type="ECO:0000256" key="1">
    <source>
        <dbReference type="ARBA" id="ARBA00002904"/>
    </source>
</evidence>
<name>A0ABM3I6J6_ZIZJJ</name>
<comment type="similarity">
    <text evidence="3">Belongs to the alpha-class carbonic anhydrase family.</text>
</comment>